<dbReference type="AlphaFoldDB" id="A0A1D8N909"/>
<dbReference type="RefSeq" id="XP_068138253.1">
    <property type="nucleotide sequence ID" value="XM_068282152.1"/>
</dbReference>
<dbReference type="VEuPathDB" id="FungiDB:YALI1_B30303g"/>
<name>A0A1D8N909_YARLL</name>
<protein>
    <submittedName>
        <fullName evidence="2">Uncharacterized protein</fullName>
    </submittedName>
</protein>
<evidence type="ECO:0000313" key="3">
    <source>
        <dbReference type="Proteomes" id="UP000182444"/>
    </source>
</evidence>
<keyword evidence="1" id="KW-0812">Transmembrane</keyword>
<keyword evidence="1" id="KW-1133">Transmembrane helix</keyword>
<dbReference type="EMBL" id="CP017554">
    <property type="protein sequence ID" value="AOW02121.1"/>
    <property type="molecule type" value="Genomic_DNA"/>
</dbReference>
<sequence>MCLNHVRVQYVYCIYDSPLRQNHLAFLLVFGLFTWGKMFATLVGRGELVCLWLESQEMMQVLREVMVS</sequence>
<feature type="transmembrane region" description="Helical" evidence="1">
    <location>
        <begin position="24"/>
        <end position="43"/>
    </location>
</feature>
<keyword evidence="1" id="KW-0472">Membrane</keyword>
<accession>A0A1D8N909</accession>
<dbReference type="GeneID" id="94582793"/>
<dbReference type="Proteomes" id="UP000182444">
    <property type="component" value="Chromosome 1B"/>
</dbReference>
<proteinExistence type="predicted"/>
<organism evidence="2 3">
    <name type="scientific">Yarrowia lipolytica</name>
    <name type="common">Candida lipolytica</name>
    <dbReference type="NCBI Taxonomy" id="4952"/>
    <lineage>
        <taxon>Eukaryota</taxon>
        <taxon>Fungi</taxon>
        <taxon>Dikarya</taxon>
        <taxon>Ascomycota</taxon>
        <taxon>Saccharomycotina</taxon>
        <taxon>Dipodascomycetes</taxon>
        <taxon>Dipodascales</taxon>
        <taxon>Dipodascales incertae sedis</taxon>
        <taxon>Yarrowia</taxon>
    </lineage>
</organism>
<evidence type="ECO:0000256" key="1">
    <source>
        <dbReference type="SAM" id="Phobius"/>
    </source>
</evidence>
<reference evidence="2 3" key="1">
    <citation type="journal article" date="2016" name="PLoS ONE">
        <title>Sequence Assembly of Yarrowia lipolytica Strain W29/CLIB89 Shows Transposable Element Diversity.</title>
        <authorList>
            <person name="Magnan C."/>
            <person name="Yu J."/>
            <person name="Chang I."/>
            <person name="Jahn E."/>
            <person name="Kanomata Y."/>
            <person name="Wu J."/>
            <person name="Zeller M."/>
            <person name="Oakes M."/>
            <person name="Baldi P."/>
            <person name="Sandmeyer S."/>
        </authorList>
    </citation>
    <scope>NUCLEOTIDE SEQUENCE [LARGE SCALE GENOMIC DNA]</scope>
    <source>
        <strain evidence="3">CLIB89(W29)</strain>
    </source>
</reference>
<evidence type="ECO:0000313" key="2">
    <source>
        <dbReference type="EMBL" id="AOW02121.1"/>
    </source>
</evidence>
<gene>
    <name evidence="2" type="ORF">YALI1_B30303g</name>
</gene>